<name>A0ABT0TBA6_9CORY</name>
<dbReference type="Proteomes" id="UP001203579">
    <property type="component" value="Unassembled WGS sequence"/>
</dbReference>
<dbReference type="EMBL" id="JAMKFF010000008">
    <property type="protein sequence ID" value="MCL8494357.1"/>
    <property type="molecule type" value="Genomic_DNA"/>
</dbReference>
<keyword evidence="2" id="KW-1185">Reference proteome</keyword>
<sequence length="223" mass="25407">MSTERVIIHLPTTPAAPDEIYNLVISASQAENHFSQQALQLYQYLTKVLAPHKIAVELTGSNCLAISDFDDHIAQLLLSVSPMLSYFTTFTVLENEQLVWTFGDENSNFTTETMEYQAPWASLRSIPYWIDYITTNAWSLANLNVGTDPRDFLIISDNTKIEHYIQCYFSPDSNNYRVEMRLGDALHHYWCDKNDAASVIQELSTWMSAPNHSTAGWNKLDIS</sequence>
<gene>
    <name evidence="1" type="ORF">M5J06_09495</name>
</gene>
<reference evidence="1 2" key="1">
    <citation type="submission" date="2022-05" db="EMBL/GenBank/DDBJ databases">
        <title>Corynebacterium sp. B5-R-101 sp. nov., isolated from human feces.</title>
        <authorList>
            <person name="Shamsuzzaman M."/>
            <person name="Dahal R.H."/>
        </authorList>
    </citation>
    <scope>NUCLEOTIDE SEQUENCE [LARGE SCALE GENOMIC DNA]</scope>
    <source>
        <strain evidence="1 2">B5-R-101</strain>
    </source>
</reference>
<dbReference type="RefSeq" id="WP_250224511.1">
    <property type="nucleotide sequence ID" value="NZ_JAMFTR010000008.1"/>
</dbReference>
<comment type="caution">
    <text evidence="1">The sequence shown here is derived from an EMBL/GenBank/DDBJ whole genome shotgun (WGS) entry which is preliminary data.</text>
</comment>
<accession>A0ABT0TBA6</accession>
<evidence type="ECO:0008006" key="3">
    <source>
        <dbReference type="Google" id="ProtNLM"/>
    </source>
</evidence>
<evidence type="ECO:0000313" key="1">
    <source>
        <dbReference type="EMBL" id="MCL8494357.1"/>
    </source>
</evidence>
<evidence type="ECO:0000313" key="2">
    <source>
        <dbReference type="Proteomes" id="UP001203579"/>
    </source>
</evidence>
<protein>
    <recommendedName>
        <fullName evidence="3">YubB ferredoxin-like domain-containing protein</fullName>
    </recommendedName>
</protein>
<proteinExistence type="predicted"/>
<organism evidence="1 2">
    <name type="scientific">Corynebacterium intestinale</name>
    <dbReference type="NCBI Taxonomy" id="2943492"/>
    <lineage>
        <taxon>Bacteria</taxon>
        <taxon>Bacillati</taxon>
        <taxon>Actinomycetota</taxon>
        <taxon>Actinomycetes</taxon>
        <taxon>Mycobacteriales</taxon>
        <taxon>Corynebacteriaceae</taxon>
        <taxon>Corynebacterium</taxon>
    </lineage>
</organism>